<keyword evidence="8 11" id="KW-0057">Aromatic amino acid biosynthesis</keyword>
<comment type="function">
    <text evidence="11">The beta subunit is responsible for the synthesis of L-tryptophan from indole and L-serine.</text>
</comment>
<evidence type="ECO:0000256" key="2">
    <source>
        <dbReference type="ARBA" id="ARBA00004733"/>
    </source>
</evidence>
<keyword evidence="14" id="KW-1185">Reference proteome</keyword>
<dbReference type="InterPro" id="IPR006654">
    <property type="entry name" value="Trp_synth_beta"/>
</dbReference>
<dbReference type="RefSeq" id="WP_243377519.1">
    <property type="nucleotide sequence ID" value="NZ_JAKZJU020000001.1"/>
</dbReference>
<evidence type="ECO:0000256" key="3">
    <source>
        <dbReference type="ARBA" id="ARBA00009982"/>
    </source>
</evidence>
<dbReference type="InterPro" id="IPR023026">
    <property type="entry name" value="Trp_synth_beta/beta-like"/>
</dbReference>
<evidence type="ECO:0000259" key="12">
    <source>
        <dbReference type="Pfam" id="PF00291"/>
    </source>
</evidence>
<keyword evidence="7 11" id="KW-0663">Pyridoxal phosphate</keyword>
<comment type="catalytic activity">
    <reaction evidence="10 11">
        <text>(1S,2R)-1-C-(indol-3-yl)glycerol 3-phosphate + L-serine = D-glyceraldehyde 3-phosphate + L-tryptophan + H2O</text>
        <dbReference type="Rhea" id="RHEA:10532"/>
        <dbReference type="ChEBI" id="CHEBI:15377"/>
        <dbReference type="ChEBI" id="CHEBI:33384"/>
        <dbReference type="ChEBI" id="CHEBI:57912"/>
        <dbReference type="ChEBI" id="CHEBI:58866"/>
        <dbReference type="ChEBI" id="CHEBI:59776"/>
        <dbReference type="EC" id="4.2.1.20"/>
    </reaction>
</comment>
<evidence type="ECO:0000256" key="4">
    <source>
        <dbReference type="ARBA" id="ARBA00011270"/>
    </source>
</evidence>
<proteinExistence type="inferred from homology"/>
<keyword evidence="9 11" id="KW-0456">Lyase</keyword>
<dbReference type="PANTHER" id="PTHR48077:SF3">
    <property type="entry name" value="TRYPTOPHAN SYNTHASE"/>
    <property type="match status" value="1"/>
</dbReference>
<dbReference type="GO" id="GO:0004834">
    <property type="term" value="F:tryptophan synthase activity"/>
    <property type="evidence" value="ECO:0007669"/>
    <property type="project" value="UniProtKB-EC"/>
</dbReference>
<dbReference type="NCBIfam" id="TIGR00263">
    <property type="entry name" value="trpB"/>
    <property type="match status" value="1"/>
</dbReference>
<keyword evidence="6 11" id="KW-0822">Tryptophan biosynthesis</keyword>
<comment type="cofactor">
    <cofactor evidence="1 11">
        <name>pyridoxal 5'-phosphate</name>
        <dbReference type="ChEBI" id="CHEBI:597326"/>
    </cofactor>
</comment>
<evidence type="ECO:0000313" key="13">
    <source>
        <dbReference type="EMBL" id="MDL2059449.1"/>
    </source>
</evidence>
<organism evidence="13 14">
    <name type="scientific">Mesosutterella faecium</name>
    <dbReference type="NCBI Taxonomy" id="2925194"/>
    <lineage>
        <taxon>Bacteria</taxon>
        <taxon>Pseudomonadati</taxon>
        <taxon>Pseudomonadota</taxon>
        <taxon>Betaproteobacteria</taxon>
        <taxon>Burkholderiales</taxon>
        <taxon>Sutterellaceae</taxon>
        <taxon>Mesosutterella</taxon>
    </lineage>
</organism>
<dbReference type="EC" id="4.2.1.20" evidence="11"/>
<feature type="domain" description="Tryptophan synthase beta chain-like PALP" evidence="12">
    <location>
        <begin position="56"/>
        <end position="380"/>
    </location>
</feature>
<evidence type="ECO:0000256" key="6">
    <source>
        <dbReference type="ARBA" id="ARBA00022822"/>
    </source>
</evidence>
<evidence type="ECO:0000256" key="11">
    <source>
        <dbReference type="HAMAP-Rule" id="MF_00133"/>
    </source>
</evidence>
<sequence>MYNMPDKKGHFGPYGGVFASETLISALTELKQAYERYRNDPDFDREWRYELEHYVGRPSPIYYCERLSEMTGGAQIYLKREDLNHTGAHKVNNTVGQALLAKRMGKKRVIAETGAGQHGVAAATVAARYGMKCCVYMGAKDVERQAPNVLRMKLLGAEVRPVTTGSGTLKDALNEAMRDWVTNVDDTFYIIGTVAGPAPYPEMVRNFNAIVSEETVKQFPAMTGSEPDYVVACVGGGSNAIGAFYHWIDHKNVKLVGVEAAGRGLETGEHCASLERGTTGVLHGNRTALLMENEGQIKPAYSISAGLDYPGVGPEHAYLRDIGRAQYVAITDKEALDAFHKLCLIEGIIPALESSHALAYALKIAPTLPRDKKILVNLSGRGDKDLEVVLKTMGEKE</sequence>
<dbReference type="InterPro" id="IPR036052">
    <property type="entry name" value="TrpB-like_PALP_sf"/>
</dbReference>
<dbReference type="EMBL" id="JAKZJU020000001">
    <property type="protein sequence ID" value="MDL2059449.1"/>
    <property type="molecule type" value="Genomic_DNA"/>
</dbReference>
<comment type="caution">
    <text evidence="13">The sequence shown here is derived from an EMBL/GenBank/DDBJ whole genome shotgun (WGS) entry which is preliminary data.</text>
</comment>
<evidence type="ECO:0000256" key="5">
    <source>
        <dbReference type="ARBA" id="ARBA00022605"/>
    </source>
</evidence>
<evidence type="ECO:0000256" key="10">
    <source>
        <dbReference type="ARBA" id="ARBA00049047"/>
    </source>
</evidence>
<dbReference type="InterPro" id="IPR006653">
    <property type="entry name" value="Trp_synth_b_CS"/>
</dbReference>
<feature type="modified residue" description="N6-(pyridoxal phosphate)lysine" evidence="11">
    <location>
        <position position="90"/>
    </location>
</feature>
<protein>
    <recommendedName>
        <fullName evidence="11">Tryptophan synthase beta chain</fullName>
        <ecNumber evidence="11">4.2.1.20</ecNumber>
    </recommendedName>
</protein>
<dbReference type="PROSITE" id="PS00168">
    <property type="entry name" value="TRP_SYNTHASE_BETA"/>
    <property type="match status" value="1"/>
</dbReference>
<dbReference type="PIRSF" id="PIRSF001413">
    <property type="entry name" value="Trp_syn_beta"/>
    <property type="match status" value="1"/>
</dbReference>
<dbReference type="SUPFAM" id="SSF53686">
    <property type="entry name" value="Tryptophan synthase beta subunit-like PLP-dependent enzymes"/>
    <property type="match status" value="1"/>
</dbReference>
<dbReference type="CDD" id="cd06446">
    <property type="entry name" value="Trp-synth_B"/>
    <property type="match status" value="1"/>
</dbReference>
<evidence type="ECO:0000256" key="9">
    <source>
        <dbReference type="ARBA" id="ARBA00023239"/>
    </source>
</evidence>
<comment type="pathway">
    <text evidence="2 11">Amino-acid biosynthesis; L-tryptophan biosynthesis; L-tryptophan from chorismate: step 5/5.</text>
</comment>
<reference evidence="13" key="1">
    <citation type="submission" date="2023-03" db="EMBL/GenBank/DDBJ databases">
        <title>Mesosutterella sp. nov. isolated from porcine feces.</title>
        <authorList>
            <person name="Yu S."/>
        </authorList>
    </citation>
    <scope>NUCLEOTIDE SEQUENCE</scope>
    <source>
        <strain evidence="13">AGMB02718</strain>
    </source>
</reference>
<keyword evidence="5 11" id="KW-0028">Amino-acid biosynthesis</keyword>
<dbReference type="Proteomes" id="UP001165481">
    <property type="component" value="Unassembled WGS sequence"/>
</dbReference>
<dbReference type="Gene3D" id="3.40.50.1100">
    <property type="match status" value="2"/>
</dbReference>
<dbReference type="HAMAP" id="MF_00133">
    <property type="entry name" value="Trp_synth_beta"/>
    <property type="match status" value="1"/>
</dbReference>
<name>A0ABT7IM63_9BURK</name>
<comment type="subunit">
    <text evidence="4 11">Tetramer of two alpha and two beta chains.</text>
</comment>
<gene>
    <name evidence="11 13" type="primary">trpB</name>
    <name evidence="13" type="ORF">MUN46_005825</name>
</gene>
<evidence type="ECO:0000256" key="1">
    <source>
        <dbReference type="ARBA" id="ARBA00001933"/>
    </source>
</evidence>
<evidence type="ECO:0000256" key="8">
    <source>
        <dbReference type="ARBA" id="ARBA00023141"/>
    </source>
</evidence>
<evidence type="ECO:0000256" key="7">
    <source>
        <dbReference type="ARBA" id="ARBA00022898"/>
    </source>
</evidence>
<evidence type="ECO:0000313" key="14">
    <source>
        <dbReference type="Proteomes" id="UP001165481"/>
    </source>
</evidence>
<dbReference type="Pfam" id="PF00291">
    <property type="entry name" value="PALP"/>
    <property type="match status" value="1"/>
</dbReference>
<dbReference type="PANTHER" id="PTHR48077">
    <property type="entry name" value="TRYPTOPHAN SYNTHASE-RELATED"/>
    <property type="match status" value="1"/>
</dbReference>
<dbReference type="InterPro" id="IPR001926">
    <property type="entry name" value="TrpB-like_PALP"/>
</dbReference>
<accession>A0ABT7IM63</accession>
<comment type="similarity">
    <text evidence="3 11">Belongs to the TrpB family.</text>
</comment>